<evidence type="ECO:0000313" key="2">
    <source>
        <dbReference type="Proteomes" id="UP000260665"/>
    </source>
</evidence>
<dbReference type="AlphaFoldDB" id="A0A3E1RDN4"/>
<name>A0A3E1RDN4_9BURK</name>
<organism evidence="1 2">
    <name type="scientific">Rhodoferax lacus</name>
    <dbReference type="NCBI Taxonomy" id="2184758"/>
    <lineage>
        <taxon>Bacteria</taxon>
        <taxon>Pseudomonadati</taxon>
        <taxon>Pseudomonadota</taxon>
        <taxon>Betaproteobacteria</taxon>
        <taxon>Burkholderiales</taxon>
        <taxon>Comamonadaceae</taxon>
        <taxon>Rhodoferax</taxon>
    </lineage>
</organism>
<sequence>MPHTFTFAKPRTAPRQKLEVVLGSHTIKAFVTAPKDVYVMGIVRWGMEFGLLARTHAGDYVRINGSEAQTLNFEDVETAIARASVTGRGESFAMSRATGGAASAQRPAVAVTQRKHRKIDPCLTSSAYWH</sequence>
<dbReference type="OrthoDB" id="8915488at2"/>
<proteinExistence type="predicted"/>
<keyword evidence="2" id="KW-1185">Reference proteome</keyword>
<dbReference type="Proteomes" id="UP000260665">
    <property type="component" value="Unassembled WGS sequence"/>
</dbReference>
<accession>A0A3E1RDN4</accession>
<dbReference type="EMBL" id="QFZK01000004">
    <property type="protein sequence ID" value="RFO97393.1"/>
    <property type="molecule type" value="Genomic_DNA"/>
</dbReference>
<reference evidence="1 2" key="1">
    <citation type="submission" date="2018-05" db="EMBL/GenBank/DDBJ databases">
        <title>Rhodoferax soyangensis sp.nov., isolated from an oligotrophic freshwater lake.</title>
        <authorList>
            <person name="Park M."/>
        </authorList>
    </citation>
    <scope>NUCLEOTIDE SEQUENCE [LARGE SCALE GENOMIC DNA]</scope>
    <source>
        <strain evidence="1 2">IMCC26218</strain>
    </source>
</reference>
<dbReference type="RefSeq" id="WP_117176537.1">
    <property type="nucleotide sequence ID" value="NZ_QFZK01000004.1"/>
</dbReference>
<comment type="caution">
    <text evidence="1">The sequence shown here is derived from an EMBL/GenBank/DDBJ whole genome shotgun (WGS) entry which is preliminary data.</text>
</comment>
<protein>
    <submittedName>
        <fullName evidence="1">Uncharacterized protein</fullName>
    </submittedName>
</protein>
<evidence type="ECO:0000313" key="1">
    <source>
        <dbReference type="EMBL" id="RFO97393.1"/>
    </source>
</evidence>
<gene>
    <name evidence="1" type="ORF">DIC66_09755</name>
</gene>